<name>A0ABV6S0U0_9GAMM</name>
<organism evidence="1 2">
    <name type="scientific">Lysobacter korlensis</name>
    <dbReference type="NCBI Taxonomy" id="553636"/>
    <lineage>
        <taxon>Bacteria</taxon>
        <taxon>Pseudomonadati</taxon>
        <taxon>Pseudomonadota</taxon>
        <taxon>Gammaproteobacteria</taxon>
        <taxon>Lysobacterales</taxon>
        <taxon>Lysobacteraceae</taxon>
        <taxon>Lysobacter</taxon>
    </lineage>
</organism>
<protein>
    <submittedName>
        <fullName evidence="1">Mycothiol conjugate amidase Mca</fullName>
    </submittedName>
</protein>
<evidence type="ECO:0000313" key="2">
    <source>
        <dbReference type="Proteomes" id="UP001589896"/>
    </source>
</evidence>
<reference evidence="1 2" key="1">
    <citation type="submission" date="2024-09" db="EMBL/GenBank/DDBJ databases">
        <authorList>
            <person name="Sun Q."/>
            <person name="Mori K."/>
        </authorList>
    </citation>
    <scope>NUCLEOTIDE SEQUENCE [LARGE SCALE GENOMIC DNA]</scope>
    <source>
        <strain evidence="1 2">KCTC 23076</strain>
    </source>
</reference>
<proteinExistence type="inferred from homology"/>
<dbReference type="EMBL" id="JBHLTG010000012">
    <property type="protein sequence ID" value="MFC0682317.1"/>
    <property type="molecule type" value="Genomic_DNA"/>
</dbReference>
<evidence type="ECO:0000313" key="1">
    <source>
        <dbReference type="EMBL" id="MFC0682317.1"/>
    </source>
</evidence>
<dbReference type="InterPro" id="IPR003737">
    <property type="entry name" value="GlcNAc_PI_deacetylase-related"/>
</dbReference>
<accession>A0ABV6S0U0</accession>
<dbReference type="NCBIfam" id="TIGR03446">
    <property type="entry name" value="mycothiol_Mca"/>
    <property type="match status" value="1"/>
</dbReference>
<dbReference type="PANTHER" id="PTHR12993:SF11">
    <property type="entry name" value="N-ACETYLGLUCOSAMINYL-PHOSPHATIDYLINOSITOL DE-N-ACETYLASE"/>
    <property type="match status" value="1"/>
</dbReference>
<dbReference type="Pfam" id="PF02585">
    <property type="entry name" value="PIG-L"/>
    <property type="match status" value="1"/>
</dbReference>
<dbReference type="Proteomes" id="UP001589896">
    <property type="component" value="Unassembled WGS sequence"/>
</dbReference>
<gene>
    <name evidence="1" type="primary">mca</name>
    <name evidence="1" type="ORF">ACFFGH_31185</name>
</gene>
<sequence length="290" mass="32563">MLRLLAVHAHPDDESSKGAGTFAWYRSRGAGVMVVSCTGGERGGVLNPALDPRTHPDRDMGGFRRGEMERARDVLGIEHRWLGYHDSGLPPEGVPVPANSFGAIPAEISARPLVKIIREYRPHVMITYDENGGYPHPDHIRTHRISVLAFDAAADPDRYPGTGEPWQVSKLYYDRIFNADRVNAVHEAMSHADPPHPGLAGFAELVEWMKERRHNVTTRVPCGDFFDVRDQALRCHASQVAADDRFFFWPNDLQRSAWPFEDFELVRSLVDTDLPEDDLFAGIADAEESR</sequence>
<dbReference type="InterPro" id="IPR024078">
    <property type="entry name" value="LmbE-like_dom_sf"/>
</dbReference>
<dbReference type="HAMAP" id="MF_01482">
    <property type="entry name" value="Mca"/>
    <property type="match status" value="1"/>
</dbReference>
<dbReference type="SUPFAM" id="SSF102588">
    <property type="entry name" value="LmbE-like"/>
    <property type="match status" value="1"/>
</dbReference>
<dbReference type="RefSeq" id="WP_386676227.1">
    <property type="nucleotide sequence ID" value="NZ_JBHLTG010000012.1"/>
</dbReference>
<keyword evidence="2" id="KW-1185">Reference proteome</keyword>
<comment type="caution">
    <text evidence="1">The sequence shown here is derived from an EMBL/GenBank/DDBJ whole genome shotgun (WGS) entry which is preliminary data.</text>
</comment>
<dbReference type="Gene3D" id="3.40.50.10320">
    <property type="entry name" value="LmbE-like"/>
    <property type="match status" value="1"/>
</dbReference>
<dbReference type="PANTHER" id="PTHR12993">
    <property type="entry name" value="N-ACETYLGLUCOSAMINYL-PHOSPHATIDYLINOSITOL DE-N-ACETYLASE-RELATED"/>
    <property type="match status" value="1"/>
</dbReference>
<dbReference type="InterPro" id="IPR017811">
    <property type="entry name" value="Mca"/>
</dbReference>